<keyword evidence="2" id="KW-0479">Metal-binding</keyword>
<dbReference type="InterPro" id="IPR017941">
    <property type="entry name" value="Rieske_2Fe-2S"/>
</dbReference>
<dbReference type="Gene3D" id="3.30.9.10">
    <property type="entry name" value="D-Amino Acid Oxidase, subunit A, domain 2"/>
    <property type="match status" value="1"/>
</dbReference>
<dbReference type="PROSITE" id="PS51296">
    <property type="entry name" value="RIESKE"/>
    <property type="match status" value="1"/>
</dbReference>
<evidence type="ECO:0000256" key="3">
    <source>
        <dbReference type="ARBA" id="ARBA00023004"/>
    </source>
</evidence>
<feature type="domain" description="Rieske" evidence="5">
    <location>
        <begin position="421"/>
        <end position="504"/>
    </location>
</feature>
<evidence type="ECO:0000313" key="6">
    <source>
        <dbReference type="EMBL" id="MBD3941796.1"/>
    </source>
</evidence>
<dbReference type="Gene3D" id="2.102.10.10">
    <property type="entry name" value="Rieske [2Fe-2S] iron-sulphur domain"/>
    <property type="match status" value="1"/>
</dbReference>
<evidence type="ECO:0000313" key="7">
    <source>
        <dbReference type="Proteomes" id="UP000598426"/>
    </source>
</evidence>
<proteinExistence type="predicted"/>
<dbReference type="InterPro" id="IPR036188">
    <property type="entry name" value="FAD/NAD-bd_sf"/>
</dbReference>
<accession>A0ABR8NQF2</accession>
<sequence>MTPIWKRDAETLAGTPFEPGRRRDVVVVGAGLTGLSTALMLAREGHDVSVLEAGEVGELASGANTGKLTVLQGSVLSTLRRHHPARLARAYVEANLDGARWLTGIADELGVPYSRRTAYSYAQTPEGAACVDAELRAASEAGLAVRRVSAQELALSPFPMVDAVALDGQVAIDPQRLLLALGRAFLAAGGVLHTGVRVTRVHAVPKAGVETTAGYAEAGQVVLATATPIVDRGLYFAKVRGLRSSCVAFELDAPPPSGLYISVDGRTKSVRSVTADDGPVDLAQLIVAGNGFAVGRSDSVRAEIDDLVSWTQRHFPGARTVASWSAQDYESHDLVPFVGAMPRGLGRIRFATGYAKWGLSNAPAAALRMTAEIGKVPHKERPEWMNVIATRFTVPADLARGGVENLRVGWEAASGWIGAQAAATPVRRPAEGQGVVANRGGHPVGIATVEGRTCAVSAVCTHLGGVLRWNDADSSWDCPLHASRFTADGCRIEGPALCDLARLPRVPGEEIPDPAGA</sequence>
<organism evidence="6 7">
    <name type="scientific">Microbacterium helvum</name>
    <dbReference type="NCBI Taxonomy" id="2773713"/>
    <lineage>
        <taxon>Bacteria</taxon>
        <taxon>Bacillati</taxon>
        <taxon>Actinomycetota</taxon>
        <taxon>Actinomycetes</taxon>
        <taxon>Micrococcales</taxon>
        <taxon>Microbacteriaceae</taxon>
        <taxon>Microbacterium</taxon>
    </lineage>
</organism>
<reference evidence="6 7" key="1">
    <citation type="submission" date="2020-09" db="EMBL/GenBank/DDBJ databases">
        <title>Isolation and identification of active actinomycetes.</title>
        <authorList>
            <person name="Li X."/>
        </authorList>
    </citation>
    <scope>NUCLEOTIDE SEQUENCE [LARGE SCALE GENOMIC DNA]</scope>
    <source>
        <strain evidence="6 7">NEAU-LLC</strain>
    </source>
</reference>
<dbReference type="InterPro" id="IPR036922">
    <property type="entry name" value="Rieske_2Fe-2S_sf"/>
</dbReference>
<dbReference type="Pfam" id="PF00355">
    <property type="entry name" value="Rieske"/>
    <property type="match status" value="1"/>
</dbReference>
<dbReference type="SUPFAM" id="SSF50022">
    <property type="entry name" value="ISP domain"/>
    <property type="match status" value="1"/>
</dbReference>
<evidence type="ECO:0000256" key="4">
    <source>
        <dbReference type="ARBA" id="ARBA00023014"/>
    </source>
</evidence>
<evidence type="ECO:0000256" key="1">
    <source>
        <dbReference type="ARBA" id="ARBA00022714"/>
    </source>
</evidence>
<dbReference type="SUPFAM" id="SSF51905">
    <property type="entry name" value="FAD/NAD(P)-binding domain"/>
    <property type="match status" value="1"/>
</dbReference>
<keyword evidence="3" id="KW-0408">Iron</keyword>
<name>A0ABR8NQF2_9MICO</name>
<gene>
    <name evidence="6" type="ORF">IF188_08835</name>
</gene>
<protein>
    <submittedName>
        <fullName evidence="6">FAD-dependent oxidoreductase</fullName>
    </submittedName>
</protein>
<dbReference type="Pfam" id="PF01266">
    <property type="entry name" value="DAO"/>
    <property type="match status" value="1"/>
</dbReference>
<dbReference type="Proteomes" id="UP000598426">
    <property type="component" value="Unassembled WGS sequence"/>
</dbReference>
<dbReference type="InterPro" id="IPR006076">
    <property type="entry name" value="FAD-dep_OxRdtase"/>
</dbReference>
<keyword evidence="4" id="KW-0411">Iron-sulfur</keyword>
<dbReference type="EMBL" id="JACXZS010000005">
    <property type="protein sequence ID" value="MBD3941796.1"/>
    <property type="molecule type" value="Genomic_DNA"/>
</dbReference>
<comment type="caution">
    <text evidence="6">The sequence shown here is derived from an EMBL/GenBank/DDBJ whole genome shotgun (WGS) entry which is preliminary data.</text>
</comment>
<evidence type="ECO:0000256" key="2">
    <source>
        <dbReference type="ARBA" id="ARBA00022723"/>
    </source>
</evidence>
<keyword evidence="7" id="KW-1185">Reference proteome</keyword>
<keyword evidence="1" id="KW-0001">2Fe-2S</keyword>
<dbReference type="PANTHER" id="PTHR13847:SF274">
    <property type="entry name" value="RIESKE 2FE-2S IRON-SULFUR PROTEIN YHFW-RELATED"/>
    <property type="match status" value="1"/>
</dbReference>
<evidence type="ECO:0000259" key="5">
    <source>
        <dbReference type="PROSITE" id="PS51296"/>
    </source>
</evidence>
<dbReference type="PANTHER" id="PTHR13847">
    <property type="entry name" value="SARCOSINE DEHYDROGENASE-RELATED"/>
    <property type="match status" value="1"/>
</dbReference>
<dbReference type="RefSeq" id="WP_191171427.1">
    <property type="nucleotide sequence ID" value="NZ_JACXZS010000005.1"/>
</dbReference>
<dbReference type="Gene3D" id="3.50.50.60">
    <property type="entry name" value="FAD/NAD(P)-binding domain"/>
    <property type="match status" value="1"/>
</dbReference>